<comment type="subcellular location">
    <subcellularLocation>
        <location evidence="1 9">Cell inner membrane</location>
        <topology evidence="1 9">Multi-pass membrane protein</topology>
    </subcellularLocation>
</comment>
<dbReference type="InterPro" id="IPR055348">
    <property type="entry name" value="DctQ"/>
</dbReference>
<feature type="transmembrane region" description="Helical" evidence="9">
    <location>
        <begin position="47"/>
        <end position="64"/>
    </location>
</feature>
<gene>
    <name evidence="11" type="ORF">AA309_06035</name>
</gene>
<comment type="similarity">
    <text evidence="8 9">Belongs to the TRAP transporter small permease family.</text>
</comment>
<dbReference type="InterPro" id="IPR007387">
    <property type="entry name" value="TRAP_DctQ"/>
</dbReference>
<dbReference type="Pfam" id="PF04290">
    <property type="entry name" value="DctQ"/>
    <property type="match status" value="1"/>
</dbReference>
<dbReference type="RefSeq" id="WP_047188217.1">
    <property type="nucleotide sequence ID" value="NZ_LCYG01000016.1"/>
</dbReference>
<keyword evidence="3" id="KW-1003">Cell membrane</keyword>
<comment type="caution">
    <text evidence="11">The sequence shown here is derived from an EMBL/GenBank/DDBJ whole genome shotgun (WGS) entry which is preliminary data.</text>
</comment>
<evidence type="ECO:0000256" key="8">
    <source>
        <dbReference type="ARBA" id="ARBA00038436"/>
    </source>
</evidence>
<keyword evidence="7 9" id="KW-0472">Membrane</keyword>
<dbReference type="PATRIC" id="fig|1225564.3.peg.1679"/>
<keyword evidence="2 9" id="KW-0813">Transport</keyword>
<evidence type="ECO:0000256" key="3">
    <source>
        <dbReference type="ARBA" id="ARBA00022475"/>
    </source>
</evidence>
<reference evidence="11 12" key="1">
    <citation type="submission" date="2015-05" db="EMBL/GenBank/DDBJ databases">
        <title>Draft genome sequence of Microvirga vignae strain BR3299, a novel nitrogen fixing bacteria isolated from Brazil semi-aired region.</title>
        <authorList>
            <person name="Zilli J.E."/>
            <person name="Passos S.R."/>
            <person name="Leite J."/>
            <person name="Baldani J.I."/>
            <person name="Xavier G.R."/>
            <person name="Rumjaneck N.G."/>
            <person name="Simoes-Araujo J.L."/>
        </authorList>
    </citation>
    <scope>NUCLEOTIDE SEQUENCE [LARGE SCALE GENOMIC DNA]</scope>
    <source>
        <strain evidence="11 12">BR3299</strain>
    </source>
</reference>
<keyword evidence="5 9" id="KW-0812">Transmembrane</keyword>
<evidence type="ECO:0000313" key="11">
    <source>
        <dbReference type="EMBL" id="KLK94161.1"/>
    </source>
</evidence>
<dbReference type="GO" id="GO:0015740">
    <property type="term" value="P:C4-dicarboxylate transport"/>
    <property type="evidence" value="ECO:0007669"/>
    <property type="project" value="TreeGrafter"/>
</dbReference>
<name>A0A0H1RH43_9HYPH</name>
<dbReference type="STRING" id="1225564.AA309_06035"/>
<dbReference type="OrthoDB" id="9797534at2"/>
<sequence length="181" mass="20026">MIRSVLDGLYRLAGYLAGLFLIVIFLLMMGLSLGRGVGINIPAGDDLASWSMAAMAFLGLAHTFRSGEMIRVGLLTDRVQGRARWWLEMFALVIGLSFVGFFAWHAVQLTYDSYRFNDMAQGVLAIPLWIPQIGYATGLVILFIAFVDEFIHVLRGGEPRYEKPPPATAEEVVERAIQSGV</sequence>
<keyword evidence="4 9" id="KW-0997">Cell inner membrane</keyword>
<feature type="transmembrane region" description="Helical" evidence="9">
    <location>
        <begin position="126"/>
        <end position="147"/>
    </location>
</feature>
<organism evidence="11 12">
    <name type="scientific">Microvirga vignae</name>
    <dbReference type="NCBI Taxonomy" id="1225564"/>
    <lineage>
        <taxon>Bacteria</taxon>
        <taxon>Pseudomonadati</taxon>
        <taxon>Pseudomonadota</taxon>
        <taxon>Alphaproteobacteria</taxon>
        <taxon>Hyphomicrobiales</taxon>
        <taxon>Methylobacteriaceae</taxon>
        <taxon>Microvirga</taxon>
    </lineage>
</organism>
<evidence type="ECO:0000256" key="1">
    <source>
        <dbReference type="ARBA" id="ARBA00004429"/>
    </source>
</evidence>
<evidence type="ECO:0000256" key="5">
    <source>
        <dbReference type="ARBA" id="ARBA00022692"/>
    </source>
</evidence>
<evidence type="ECO:0000256" key="6">
    <source>
        <dbReference type="ARBA" id="ARBA00022989"/>
    </source>
</evidence>
<accession>A0A0H1RH43</accession>
<feature type="domain" description="Tripartite ATP-independent periplasmic transporters DctQ component" evidence="10">
    <location>
        <begin position="25"/>
        <end position="155"/>
    </location>
</feature>
<evidence type="ECO:0000256" key="4">
    <source>
        <dbReference type="ARBA" id="ARBA00022519"/>
    </source>
</evidence>
<dbReference type="EMBL" id="LCYG01000016">
    <property type="protein sequence ID" value="KLK94161.1"/>
    <property type="molecule type" value="Genomic_DNA"/>
</dbReference>
<dbReference type="GO" id="GO:0022857">
    <property type="term" value="F:transmembrane transporter activity"/>
    <property type="evidence" value="ECO:0007669"/>
    <property type="project" value="UniProtKB-UniRule"/>
</dbReference>
<evidence type="ECO:0000256" key="2">
    <source>
        <dbReference type="ARBA" id="ARBA00022448"/>
    </source>
</evidence>
<keyword evidence="6 9" id="KW-1133">Transmembrane helix</keyword>
<dbReference type="GO" id="GO:0005886">
    <property type="term" value="C:plasma membrane"/>
    <property type="evidence" value="ECO:0007669"/>
    <property type="project" value="UniProtKB-SubCell"/>
</dbReference>
<dbReference type="Proteomes" id="UP000035489">
    <property type="component" value="Unassembled WGS sequence"/>
</dbReference>
<evidence type="ECO:0000256" key="9">
    <source>
        <dbReference type="RuleBase" id="RU369079"/>
    </source>
</evidence>
<proteinExistence type="inferred from homology"/>
<evidence type="ECO:0000256" key="7">
    <source>
        <dbReference type="ARBA" id="ARBA00023136"/>
    </source>
</evidence>
<dbReference type="AlphaFoldDB" id="A0A0H1RH43"/>
<feature type="transmembrane region" description="Helical" evidence="9">
    <location>
        <begin position="12"/>
        <end position="35"/>
    </location>
</feature>
<dbReference type="PANTHER" id="PTHR35011">
    <property type="entry name" value="2,3-DIKETO-L-GULONATE TRAP TRANSPORTER SMALL PERMEASE PROTEIN YIAM"/>
    <property type="match status" value="1"/>
</dbReference>
<evidence type="ECO:0000259" key="10">
    <source>
        <dbReference type="Pfam" id="PF04290"/>
    </source>
</evidence>
<comment type="function">
    <text evidence="9">Part of the tripartite ATP-independent periplasmic (TRAP) transport system.</text>
</comment>
<keyword evidence="12" id="KW-1185">Reference proteome</keyword>
<comment type="subunit">
    <text evidence="9">The complex comprises the extracytoplasmic solute receptor protein and the two transmembrane proteins.</text>
</comment>
<evidence type="ECO:0000313" key="12">
    <source>
        <dbReference type="Proteomes" id="UP000035489"/>
    </source>
</evidence>
<dbReference type="PANTHER" id="PTHR35011:SF10">
    <property type="entry name" value="TRAP TRANSPORTER SMALL PERMEASE PROTEIN"/>
    <property type="match status" value="1"/>
</dbReference>
<protein>
    <recommendedName>
        <fullName evidence="9">TRAP transporter small permease protein</fullName>
    </recommendedName>
</protein>
<feature type="transmembrane region" description="Helical" evidence="9">
    <location>
        <begin position="85"/>
        <end position="106"/>
    </location>
</feature>